<dbReference type="RefSeq" id="XP_012770893.1">
    <property type="nucleotide sequence ID" value="XM_012915439.1"/>
</dbReference>
<proteinExistence type="predicted"/>
<reference evidence="4" key="1">
    <citation type="journal article" date="2014" name="Nucleic Acids Res.">
        <title>The evolutionary dynamics of variant antigen genes in Babesia reveal a history of genomic innovation underlying host-parasite interaction.</title>
        <authorList>
            <person name="Jackson A.P."/>
            <person name="Otto T.D."/>
            <person name="Darby A."/>
            <person name="Ramaprasad A."/>
            <person name="Xia D."/>
            <person name="Echaide I.E."/>
            <person name="Farber M."/>
            <person name="Gahlot S."/>
            <person name="Gamble J."/>
            <person name="Gupta D."/>
            <person name="Gupta Y."/>
            <person name="Jackson L."/>
            <person name="Malandrin L."/>
            <person name="Malas T.B."/>
            <person name="Moussa E."/>
            <person name="Nair M."/>
            <person name="Reid AJ."/>
            <person name="Sanders M."/>
            <person name="Sharma J."/>
            <person name="Tracey A."/>
            <person name="Quail M.A."/>
            <person name="Weir W."/>
            <person name="Wastling J.M."/>
            <person name="Hall N."/>
            <person name="Willadsen P."/>
            <person name="Lingelbach K."/>
            <person name="Shiels B."/>
            <person name="Tait A."/>
            <person name="Berriman M."/>
            <person name="Allred D.R."/>
            <person name="Pain A."/>
        </authorList>
    </citation>
    <scope>NUCLEOTIDE SEQUENCE</scope>
    <source>
        <strain evidence="4">Bond</strain>
    </source>
</reference>
<feature type="compositionally biased region" description="Basic and acidic residues" evidence="2">
    <location>
        <begin position="1253"/>
        <end position="1268"/>
    </location>
</feature>
<keyword evidence="3" id="KW-0812">Transmembrane</keyword>
<evidence type="ECO:0000256" key="3">
    <source>
        <dbReference type="SAM" id="Phobius"/>
    </source>
</evidence>
<keyword evidence="3" id="KW-0472">Membrane</keyword>
<accession>A0A061BM55</accession>
<feature type="transmembrane region" description="Helical" evidence="3">
    <location>
        <begin position="1771"/>
        <end position="1792"/>
    </location>
</feature>
<name>A0A061BM55_BABBI</name>
<evidence type="ECO:0000313" key="4">
    <source>
        <dbReference type="EMBL" id="CDR71951.1"/>
    </source>
</evidence>
<dbReference type="SUPFAM" id="SSF58113">
    <property type="entry name" value="Apolipoprotein A-I"/>
    <property type="match status" value="1"/>
</dbReference>
<dbReference type="GeneID" id="24562168"/>
<keyword evidence="1" id="KW-0175">Coiled coil</keyword>
<feature type="coiled-coil region" evidence="1">
    <location>
        <begin position="546"/>
        <end position="573"/>
    </location>
</feature>
<dbReference type="EMBL" id="LK055263">
    <property type="protein sequence ID" value="CDR71951.1"/>
    <property type="molecule type" value="Genomic_DNA"/>
</dbReference>
<dbReference type="OrthoDB" id="5792673at2759"/>
<dbReference type="KEGG" id="bbig:BBBOND_0006130"/>
<feature type="region of interest" description="Disordered" evidence="2">
    <location>
        <begin position="1244"/>
        <end position="1276"/>
    </location>
</feature>
<sequence length="1833" mass="206456">MCRSGSLARNLTKFKTLKIPQIITLLCDAVMGFLSGVLGAVKNENEVTTYDKHLEKKLNEVLDEVNTKIGSGRNGLAEAVGAVKGWLEGYELEYRKKASNVTEFLGELKNNIAGKYTKNVAGSAGEKLETQLTKWTETLQSIELDVNNTENQYVNMLDSTLKRDVMREIKAIKTAVMMLKESSLNEIFNGQVRTVDDTLVNQRDNVLTHIDNESATVHAKMTTEFNEILDKVELLYKTKKEHIAQIRNAVQTTTELVSTYDVKYRDEIVKKFEDIRTQVSEVHQSLSDKKAELNILVSSAQETLAALSGSFVQSVKDGLKKNLEDLKQGISDLESQVTDDANSSLVKNALTALRQAKDRLNSQTTGPSGTIATAESKLGTMFTENIKTPLTKLTGEVKAAIGKLYDEFATAKGEDEKTISKILDNIKLDILKIKSSNIGLEGIIKAVGEYAKGVGDRLMLKGGMIDIWVNGIYEKNGHVQGYIGGYVNHHSVKLTVGDTTDKMNAVNGAIKNQINELLRNVKGKKPDGQQKTINANLNEIKDYLKNVAAEMDLSKAEALRDSVEKELRTTTSESEPKQHLKLAIDIFFVELAAIIRQVAEEIESIMQKSKIQTNLDAAISTVKMLDTKLGRAVGKAFTKGLADSVDEAINRVKYEVDSILENTFKYKVTNKLSNAISSLPDAIEGFNRDAVSQITEATRTAINTAVKNVQDAHDEVDNDRFSHTQLGQNVSALSSSITKLEGFIKSGNDGQIDQKLNNIHTELGRLYDVTRNDAVGKIQTTKDESERLMDELRESNQNNLRYINRMIFEADDALDKIINAVFTAVETCRETFQKSIYNLKQNLIAAVEKAFEAVTIEIRKLFARQETAHLSALKTLLSTQLKIISCTVNKDLNTGLKGFLKTLSGDSVDDYAAGYKERPKHLPPKTQKSNLLDPVKDAIERNEHGDKVRALTDNFKTYSDHIFDYLNKDLKQVFASHPKVIGDYPNRISTIRTNLTDLLTHISTEKHIDHQVPGMLETLKTNVSTFNSSHFGNASYPVLDAFPRSLEQFVGELERMYVNGYEGKQINWVKQVGKDRKEELTGDALKCGKVFFSCLPIWMQDLGELRVKCKSGEEWNGRQINVSVVDKTYKKTNALGKFFERCGYNVSQESDSHEGHLRNKSDCTGQQIYGRLVGKFQWVFDSSDDTKHALELAYEYLETYNDVWHIATWDSTRYPCSIFEMLCWLSGLTHNRVRSSLMGSTMTGILVDPEEEKQEKEKRDKETEESQKRLTLANTRSESDEIELSVETVSEVGPEVSIVSPSSISLPAYPSRITLSKVNAIVTHISATSYDVLTEILGTGNAQTMYACEFSNNTLRLKYPTSGDECLDILLDILRRVFAVFRFLCRQCKRSDEYYGWRECQYGMAIPTTKSHCNKKATDETMCQPTCQAKCKPTCQPNCQVNCQPTSALMSYLNDCLPGHLPHQLISVGCKAECKTCSPSSRAMPCLTPLGFRAFSGSTKTGKDLCEIIDKFLNFDDIACLFALVPRPPSTLPEHFQFALSFVDGWYANGKHLLRSWVESSMNKQSVNLYSSRDLIECLRKTYGYSHESHTSQHDDSKNSILPSLSMNTICSRNKVYCAPYLASLCPESYTYFVKKHVDTYVTWVVYLPWVFHQYLESLRDAFQNIFCQDWGCHRCLRADKCKRGKHGHADKKDDERTEQYCQCISIVRCRGTSPTFYKYGFTYGSAKKLELNSNYCSAFFSQLENVIKSDYFTKLFDECDNFLWKIREPFSYLVLALWLLSLLYLLHIMVIRLDLLHIKSHLHSPSSHRIAAQSLLAAGRVNKLNRVFYLQP</sequence>
<evidence type="ECO:0000256" key="1">
    <source>
        <dbReference type="SAM" id="Coils"/>
    </source>
</evidence>
<protein>
    <recommendedName>
        <fullName evidence="5">C3H1-type domain-containing protein</fullName>
    </recommendedName>
</protein>
<keyword evidence="3" id="KW-1133">Transmembrane helix</keyword>
<evidence type="ECO:0000256" key="2">
    <source>
        <dbReference type="SAM" id="MobiDB-lite"/>
    </source>
</evidence>
<dbReference type="VEuPathDB" id="PiroplasmaDB:BBBOND_0006130"/>
<gene>
    <name evidence="4" type="ORF">BBBOND_0006130</name>
</gene>
<organism evidence="4">
    <name type="scientific">Babesia bigemina</name>
    <dbReference type="NCBI Taxonomy" id="5866"/>
    <lineage>
        <taxon>Eukaryota</taxon>
        <taxon>Sar</taxon>
        <taxon>Alveolata</taxon>
        <taxon>Apicomplexa</taxon>
        <taxon>Aconoidasida</taxon>
        <taxon>Piroplasmida</taxon>
        <taxon>Babesiidae</taxon>
        <taxon>Babesia</taxon>
    </lineage>
</organism>
<evidence type="ECO:0008006" key="5">
    <source>
        <dbReference type="Google" id="ProtNLM"/>
    </source>
</evidence>
<reference evidence="4" key="2">
    <citation type="submission" date="2014-06" db="EMBL/GenBank/DDBJ databases">
        <authorList>
            <person name="Aslett M."/>
            <person name="De Silva Nishadi"/>
        </authorList>
    </citation>
    <scope>NUCLEOTIDE SEQUENCE</scope>
    <source>
        <strain evidence="4">Bond</strain>
    </source>
</reference>